<comment type="caution">
    <text evidence="2">The sequence shown here is derived from an EMBL/GenBank/DDBJ whole genome shotgun (WGS) entry which is preliminary data.</text>
</comment>
<gene>
    <name evidence="2" type="ORF">BOKJ2_LOCUS2688</name>
</gene>
<dbReference type="SUPFAM" id="SSF81321">
    <property type="entry name" value="Family A G protein-coupled receptor-like"/>
    <property type="match status" value="1"/>
</dbReference>
<sequence length="171" mass="19401">MPGVNYGTYWFHERPLPIVMYTDIRNFYQKYYFLCATLVVSIAYLLTVYYSYLTYVCLEKNKNAYTAKTLKINKQLSICMLCQVICSLTVGCAPVLVFTIPTFLYADSGISTWICGVILSFVPICNPIVTIIIMKPYRETLLRIVCRRKINNTGSSSFGGVTDTSINTSKI</sequence>
<dbReference type="PANTHER" id="PTHR22943:SF248">
    <property type="entry name" value="SEVEN TM RECEPTOR"/>
    <property type="match status" value="1"/>
</dbReference>
<reference evidence="2" key="1">
    <citation type="submission" date="2020-09" db="EMBL/GenBank/DDBJ databases">
        <authorList>
            <person name="Kikuchi T."/>
        </authorList>
    </citation>
    <scope>NUCLEOTIDE SEQUENCE</scope>
    <source>
        <strain evidence="2">SH1</strain>
    </source>
</reference>
<dbReference type="Proteomes" id="UP000614601">
    <property type="component" value="Unassembled WGS sequence"/>
</dbReference>
<dbReference type="EMBL" id="CAJFCW020000002">
    <property type="protein sequence ID" value="CAG9089354.1"/>
    <property type="molecule type" value="Genomic_DNA"/>
</dbReference>
<dbReference type="AlphaFoldDB" id="A0A811K0P0"/>
<evidence type="ECO:0000313" key="3">
    <source>
        <dbReference type="Proteomes" id="UP000614601"/>
    </source>
</evidence>
<dbReference type="InterPro" id="IPR019422">
    <property type="entry name" value="7TM_GPCR_serpentine_rcpt_Srh"/>
</dbReference>
<proteinExistence type="predicted"/>
<evidence type="ECO:0000256" key="1">
    <source>
        <dbReference type="SAM" id="Phobius"/>
    </source>
</evidence>
<accession>A0A811K0P0</accession>
<dbReference type="OrthoDB" id="5859135at2759"/>
<feature type="transmembrane region" description="Helical" evidence="1">
    <location>
        <begin position="31"/>
        <end position="58"/>
    </location>
</feature>
<organism evidence="2 3">
    <name type="scientific">Bursaphelenchus okinawaensis</name>
    <dbReference type="NCBI Taxonomy" id="465554"/>
    <lineage>
        <taxon>Eukaryota</taxon>
        <taxon>Metazoa</taxon>
        <taxon>Ecdysozoa</taxon>
        <taxon>Nematoda</taxon>
        <taxon>Chromadorea</taxon>
        <taxon>Rhabditida</taxon>
        <taxon>Tylenchina</taxon>
        <taxon>Tylenchomorpha</taxon>
        <taxon>Aphelenchoidea</taxon>
        <taxon>Aphelenchoididae</taxon>
        <taxon>Bursaphelenchus</taxon>
    </lineage>
</organism>
<keyword evidence="1" id="KW-0472">Membrane</keyword>
<keyword evidence="3" id="KW-1185">Reference proteome</keyword>
<dbReference type="Proteomes" id="UP000783686">
    <property type="component" value="Unassembled WGS sequence"/>
</dbReference>
<name>A0A811K0P0_9BILA</name>
<dbReference type="Pfam" id="PF10318">
    <property type="entry name" value="7TM_GPCR_Srh"/>
    <property type="match status" value="1"/>
</dbReference>
<feature type="transmembrane region" description="Helical" evidence="1">
    <location>
        <begin position="78"/>
        <end position="104"/>
    </location>
</feature>
<protein>
    <submittedName>
        <fullName evidence="2">Uncharacterized protein</fullName>
    </submittedName>
</protein>
<dbReference type="EMBL" id="CAJFDH010000002">
    <property type="protein sequence ID" value="CAD5209454.1"/>
    <property type="molecule type" value="Genomic_DNA"/>
</dbReference>
<feature type="transmembrane region" description="Helical" evidence="1">
    <location>
        <begin position="110"/>
        <end position="134"/>
    </location>
</feature>
<dbReference type="Gene3D" id="1.20.1070.10">
    <property type="entry name" value="Rhodopsin 7-helix transmembrane proteins"/>
    <property type="match status" value="1"/>
</dbReference>
<dbReference type="PANTHER" id="PTHR22943">
    <property type="entry name" value="7-TRANSMEMBRANE DOMAIN RECEPTOR C.ELEGANS"/>
    <property type="match status" value="1"/>
</dbReference>
<keyword evidence="1" id="KW-0812">Transmembrane</keyword>
<keyword evidence="1" id="KW-1133">Transmembrane helix</keyword>
<evidence type="ECO:0000313" key="2">
    <source>
        <dbReference type="EMBL" id="CAD5209454.1"/>
    </source>
</evidence>